<dbReference type="EMBL" id="CAJPIZ010004636">
    <property type="protein sequence ID" value="CAG2107753.1"/>
    <property type="molecule type" value="Genomic_DNA"/>
</dbReference>
<keyword evidence="6" id="KW-0326">Glycosidase</keyword>
<gene>
    <name evidence="8" type="ORF">OSB1V03_LOCUS7753</name>
</gene>
<comment type="similarity">
    <text evidence="2 6">Belongs to the glycosyl hydrolase 30 family.</text>
</comment>
<evidence type="ECO:0000256" key="2">
    <source>
        <dbReference type="ARBA" id="ARBA00005382"/>
    </source>
</evidence>
<feature type="domain" description="Glycosyl hydrolase family 30 TIM-barrel" evidence="7">
    <location>
        <begin position="2"/>
        <end position="61"/>
    </location>
</feature>
<keyword evidence="4" id="KW-0732">Signal</keyword>
<evidence type="ECO:0000259" key="7">
    <source>
        <dbReference type="Pfam" id="PF02055"/>
    </source>
</evidence>
<dbReference type="PANTHER" id="PTHR11069">
    <property type="entry name" value="GLUCOSYLCERAMIDASE"/>
    <property type="match status" value="1"/>
</dbReference>
<keyword evidence="6" id="KW-0746">Sphingolipid metabolism</keyword>
<evidence type="ECO:0000313" key="8">
    <source>
        <dbReference type="EMBL" id="CAD7627323.1"/>
    </source>
</evidence>
<evidence type="ECO:0000256" key="5">
    <source>
        <dbReference type="ARBA" id="ARBA00022801"/>
    </source>
</evidence>
<accession>A0A7R9KQX0</accession>
<dbReference type="SUPFAM" id="SSF51445">
    <property type="entry name" value="(Trans)glycosidases"/>
    <property type="match status" value="1"/>
</dbReference>
<dbReference type="EC" id="3.2.1.45" evidence="3 6"/>
<reference evidence="8" key="1">
    <citation type="submission" date="2020-11" db="EMBL/GenBank/DDBJ databases">
        <authorList>
            <person name="Tran Van P."/>
        </authorList>
    </citation>
    <scope>NUCLEOTIDE SEQUENCE</scope>
</reference>
<dbReference type="GO" id="GO:0006680">
    <property type="term" value="P:glucosylceramide catabolic process"/>
    <property type="evidence" value="ECO:0007669"/>
    <property type="project" value="TreeGrafter"/>
</dbReference>
<evidence type="ECO:0000313" key="9">
    <source>
        <dbReference type="Proteomes" id="UP000759131"/>
    </source>
</evidence>
<keyword evidence="6" id="KW-0443">Lipid metabolism</keyword>
<protein>
    <recommendedName>
        <fullName evidence="3 6">Glucosylceramidase</fullName>
        <ecNumber evidence="3 6">3.2.1.45</ecNumber>
    </recommendedName>
</protein>
<evidence type="ECO:0000256" key="1">
    <source>
        <dbReference type="ARBA" id="ARBA00001013"/>
    </source>
</evidence>
<organism evidence="8">
    <name type="scientific">Medioppia subpectinata</name>
    <dbReference type="NCBI Taxonomy" id="1979941"/>
    <lineage>
        <taxon>Eukaryota</taxon>
        <taxon>Metazoa</taxon>
        <taxon>Ecdysozoa</taxon>
        <taxon>Arthropoda</taxon>
        <taxon>Chelicerata</taxon>
        <taxon>Arachnida</taxon>
        <taxon>Acari</taxon>
        <taxon>Acariformes</taxon>
        <taxon>Sarcoptiformes</taxon>
        <taxon>Oribatida</taxon>
        <taxon>Brachypylina</taxon>
        <taxon>Oppioidea</taxon>
        <taxon>Oppiidae</taxon>
        <taxon>Medioppia</taxon>
    </lineage>
</organism>
<dbReference type="EMBL" id="OC859211">
    <property type="protein sequence ID" value="CAD7627323.1"/>
    <property type="molecule type" value="Genomic_DNA"/>
</dbReference>
<dbReference type="InterPro" id="IPR017853">
    <property type="entry name" value="GH"/>
</dbReference>
<name>A0A7R9KQX0_9ACAR</name>
<dbReference type="InterPro" id="IPR033453">
    <property type="entry name" value="Glyco_hydro_30_TIM-barrel"/>
</dbReference>
<dbReference type="AlphaFoldDB" id="A0A7R9KQX0"/>
<evidence type="ECO:0000256" key="3">
    <source>
        <dbReference type="ARBA" id="ARBA00012658"/>
    </source>
</evidence>
<dbReference type="Proteomes" id="UP000759131">
    <property type="component" value="Unassembled WGS sequence"/>
</dbReference>
<dbReference type="Gene3D" id="3.20.20.80">
    <property type="entry name" value="Glycosidases"/>
    <property type="match status" value="1"/>
</dbReference>
<evidence type="ECO:0000256" key="4">
    <source>
        <dbReference type="ARBA" id="ARBA00022729"/>
    </source>
</evidence>
<dbReference type="OrthoDB" id="5865285at2759"/>
<dbReference type="PANTHER" id="PTHR11069:SF23">
    <property type="entry name" value="LYSOSOMAL ACID GLUCOSYLCERAMIDASE"/>
    <property type="match status" value="1"/>
</dbReference>
<keyword evidence="5 6" id="KW-0378">Hydrolase</keyword>
<dbReference type="GO" id="GO:0016020">
    <property type="term" value="C:membrane"/>
    <property type="evidence" value="ECO:0007669"/>
    <property type="project" value="GOC"/>
</dbReference>
<evidence type="ECO:0000256" key="6">
    <source>
        <dbReference type="RuleBase" id="RU361188"/>
    </source>
</evidence>
<comment type="catalytic activity">
    <reaction evidence="1">
        <text>a beta-D-glucosyl-(1&lt;-&gt;1')-N-acylsphing-4-enine + H2O = an N-acylsphing-4-enine + D-glucose</text>
        <dbReference type="Rhea" id="RHEA:13269"/>
        <dbReference type="ChEBI" id="CHEBI:4167"/>
        <dbReference type="ChEBI" id="CHEBI:15377"/>
        <dbReference type="ChEBI" id="CHEBI:22801"/>
        <dbReference type="ChEBI" id="CHEBI:52639"/>
        <dbReference type="EC" id="3.2.1.45"/>
    </reaction>
    <physiologicalReaction direction="left-to-right" evidence="1">
        <dbReference type="Rhea" id="RHEA:13270"/>
    </physiologicalReaction>
</comment>
<dbReference type="InterPro" id="IPR001139">
    <property type="entry name" value="Glyco_hydro_30"/>
</dbReference>
<keyword evidence="9" id="KW-1185">Reference proteome</keyword>
<proteinExistence type="inferred from homology"/>
<sequence>MNDLNNWVTGWLEWNMVLDMNGGPTWMPKHGCGGPIYVNVTAQEAYKQPTYYALGQFSKFISPDSVRVSRRFSVKYMRELSVLTAKRTDNGVVVVALNTGADDILLCVELYQSVRVDILMDAFIINEEREAQVDFISPMPSLRPIAMLSSPDLKELIPRIITINEKQELSLNLIIKMITKQRILITSEYRIDDMITIYKPLQLNLIKTGDISYTTLYGFAVRKGLDNRVKEKLNKIH</sequence>
<dbReference type="GO" id="GO:0004348">
    <property type="term" value="F:glucosylceramidase activity"/>
    <property type="evidence" value="ECO:0007669"/>
    <property type="project" value="UniProtKB-EC"/>
</dbReference>
<dbReference type="Pfam" id="PF02055">
    <property type="entry name" value="Glyco_hydro_30"/>
    <property type="match status" value="1"/>
</dbReference>